<evidence type="ECO:0000313" key="3">
    <source>
        <dbReference type="Proteomes" id="UP000006174"/>
    </source>
</evidence>
<gene>
    <name evidence="2" type="ORF">UHOR_04500</name>
</gene>
<protein>
    <submittedName>
        <fullName evidence="2">Uncharacterized protein</fullName>
    </submittedName>
</protein>
<organism evidence="2 3">
    <name type="scientific">Ustilago hordei</name>
    <name type="common">Barley covered smut fungus</name>
    <dbReference type="NCBI Taxonomy" id="120017"/>
    <lineage>
        <taxon>Eukaryota</taxon>
        <taxon>Fungi</taxon>
        <taxon>Dikarya</taxon>
        <taxon>Basidiomycota</taxon>
        <taxon>Ustilaginomycotina</taxon>
        <taxon>Ustilaginomycetes</taxon>
        <taxon>Ustilaginales</taxon>
        <taxon>Ustilaginaceae</taxon>
        <taxon>Ustilago</taxon>
    </lineage>
</organism>
<reference evidence="2 3" key="1">
    <citation type="journal article" date="2012" name="Plant Cell">
        <title>Genome comparison of barley and maize smut fungi reveals targeted loss of RNA silencing components and species-specific presence of transposable elements.</title>
        <authorList>
            <person name="Laurie J.D."/>
            <person name="Ali S."/>
            <person name="Linning R."/>
            <person name="Mannhaupt G."/>
            <person name="Wong P."/>
            <person name="Gueldener U."/>
            <person name="Muensterkoetter M."/>
            <person name="Moore R."/>
            <person name="Kahmann R."/>
            <person name="Bakkeren G."/>
            <person name="Schirawski J."/>
        </authorList>
    </citation>
    <scope>NUCLEOTIDE SEQUENCE [LARGE SCALE GENOMIC DNA]</scope>
    <source>
        <strain evidence="3">Uh4875-4</strain>
    </source>
</reference>
<comment type="caution">
    <text evidence="2">The sequence shown here is derived from an EMBL/GenBank/DDBJ whole genome shotgun (WGS) entry which is preliminary data.</text>
</comment>
<evidence type="ECO:0000256" key="1">
    <source>
        <dbReference type="SAM" id="SignalP"/>
    </source>
</evidence>
<feature type="chain" id="PRO_5003658493" evidence="1">
    <location>
        <begin position="26"/>
        <end position="114"/>
    </location>
</feature>
<dbReference type="EMBL" id="CAGI01000174">
    <property type="protein sequence ID" value="CCF52431.1"/>
    <property type="molecule type" value="Genomic_DNA"/>
</dbReference>
<dbReference type="HOGENOM" id="CLU_2122902_0_0_1"/>
<dbReference type="Proteomes" id="UP000006174">
    <property type="component" value="Unassembled WGS sequence"/>
</dbReference>
<proteinExistence type="predicted"/>
<accession>I2FZT8</accession>
<dbReference type="AlphaFoldDB" id="I2FZT8"/>
<feature type="signal peptide" evidence="1">
    <location>
        <begin position="1"/>
        <end position="25"/>
    </location>
</feature>
<name>I2FZT8_USTHO</name>
<sequence length="114" mass="12917">MRITRFSVVLLLTIGLLLLSHTAEAGGAEGGASSSKSSGSKFNFLSRFRKTSQPPPLPEDNVLNRLRHIIPEEEFRQLEGLYQEGFQKNYFDNFGESRHDLPRRSQATINDNYC</sequence>
<keyword evidence="1" id="KW-0732">Signal</keyword>
<keyword evidence="3" id="KW-1185">Reference proteome</keyword>
<evidence type="ECO:0000313" key="2">
    <source>
        <dbReference type="EMBL" id="CCF52431.1"/>
    </source>
</evidence>